<protein>
    <submittedName>
        <fullName evidence="1">NapD family protein</fullName>
    </submittedName>
</protein>
<reference evidence="1 2" key="1">
    <citation type="submission" date="2011-01" db="EMBL/GenBank/DDBJ databases">
        <title>Complete sequence of Pseudoxanthomonas suwonensis 11-1.</title>
        <authorList>
            <consortium name="US DOE Joint Genome Institute"/>
            <person name="Lucas S."/>
            <person name="Copeland A."/>
            <person name="Lapidus A."/>
            <person name="Cheng J.-F."/>
            <person name="Goodwin L."/>
            <person name="Pitluck S."/>
            <person name="Teshima H."/>
            <person name="Detter J.C."/>
            <person name="Han C."/>
            <person name="Tapia R."/>
            <person name="Land M."/>
            <person name="Hauser L."/>
            <person name="Kyrpides N."/>
            <person name="Ivanova N."/>
            <person name="Ovchinnikova G."/>
            <person name="Siebers A.K."/>
            <person name="Allgaier M."/>
            <person name="Thelen M.P."/>
            <person name="Hugenholtz P."/>
            <person name="Gladden J."/>
            <person name="Woyke T."/>
        </authorList>
    </citation>
    <scope>NUCLEOTIDE SEQUENCE [LARGE SCALE GENOMIC DNA]</scope>
    <source>
        <strain evidence="2">11-1</strain>
    </source>
</reference>
<organism evidence="1 2">
    <name type="scientific">Pseudoxanthomonas suwonensis (strain 11-1)</name>
    <dbReference type="NCBI Taxonomy" id="743721"/>
    <lineage>
        <taxon>Bacteria</taxon>
        <taxon>Pseudomonadati</taxon>
        <taxon>Pseudomonadota</taxon>
        <taxon>Gammaproteobacteria</taxon>
        <taxon>Lysobacterales</taxon>
        <taxon>Lysobacteraceae</taxon>
        <taxon>Pseudoxanthomonas</taxon>
    </lineage>
</organism>
<keyword evidence="2" id="KW-1185">Reference proteome</keyword>
<proteinExistence type="predicted"/>
<gene>
    <name evidence="1" type="ordered locus">Psesu_0378</name>
</gene>
<name>E6WPJ5_PSEUU</name>
<dbReference type="Gene3D" id="3.30.70.920">
    <property type="match status" value="1"/>
</dbReference>
<dbReference type="HOGENOM" id="CLU_155794_5_2_6"/>
<dbReference type="OrthoDB" id="5770785at2"/>
<evidence type="ECO:0000313" key="2">
    <source>
        <dbReference type="Proteomes" id="UP000008632"/>
    </source>
</evidence>
<dbReference type="InterPro" id="IPR005623">
    <property type="entry name" value="Chaperone_NapD_NO3_reduct"/>
</dbReference>
<sequence>MNDERHAEVHIASFVLQHRADALDVVRAALAAEPELELAIAGDTRSVVLCETADRFRVMDLIDALREVPGVLNVLLVHHHAEPPEALDEPVSPAVASGASA</sequence>
<dbReference type="EMBL" id="CP002446">
    <property type="protein sequence ID" value="ADV26239.1"/>
    <property type="molecule type" value="Genomic_DNA"/>
</dbReference>
<accession>E6WPJ5</accession>
<dbReference type="RefSeq" id="WP_013534069.1">
    <property type="nucleotide sequence ID" value="NC_014924.1"/>
</dbReference>
<dbReference type="STRING" id="743721.Psesu_0378"/>
<dbReference type="Proteomes" id="UP000008632">
    <property type="component" value="Chromosome"/>
</dbReference>
<dbReference type="Pfam" id="PF03927">
    <property type="entry name" value="NapD"/>
    <property type="match status" value="1"/>
</dbReference>
<dbReference type="AlphaFoldDB" id="E6WPJ5"/>
<evidence type="ECO:0000313" key="1">
    <source>
        <dbReference type="EMBL" id="ADV26239.1"/>
    </source>
</evidence>
<dbReference type="KEGG" id="psu:Psesu_0378"/>
<dbReference type="eggNOG" id="COG3062">
    <property type="taxonomic scope" value="Bacteria"/>
</dbReference>